<dbReference type="EMBL" id="JARBJD010000083">
    <property type="protein sequence ID" value="KAK2954027.1"/>
    <property type="molecule type" value="Genomic_DNA"/>
</dbReference>
<evidence type="ECO:0000313" key="2">
    <source>
        <dbReference type="Proteomes" id="UP001281761"/>
    </source>
</evidence>
<gene>
    <name evidence="1" type="ORF">BLNAU_10990</name>
</gene>
<dbReference type="Proteomes" id="UP001281761">
    <property type="component" value="Unassembled WGS sequence"/>
</dbReference>
<evidence type="ECO:0000313" key="1">
    <source>
        <dbReference type="EMBL" id="KAK2954027.1"/>
    </source>
</evidence>
<comment type="caution">
    <text evidence="1">The sequence shown here is derived from an EMBL/GenBank/DDBJ whole genome shotgun (WGS) entry which is preliminary data.</text>
</comment>
<sequence length="215" mass="24473">MIDCSFSLHIQSTSDDPHRLLHPPSTFASDIPLLASYFGDFLESLQSCDRLLPPPEIDGDNVMTIITLTCVRHLAQRGLLNSEELSQQDLQKDIHHQIITHLQDLTTSHSSSTTRSNIDVNRFRHYLLTYTLPDFYQIWIIPVIEEHHLTILSDSSAKEALTLVFPRLMEIGTVLHADQGSLMWREFLFLIEELAGRRSSLTSRSSQTLAPTPLR</sequence>
<organism evidence="1 2">
    <name type="scientific">Blattamonas nauphoetae</name>
    <dbReference type="NCBI Taxonomy" id="2049346"/>
    <lineage>
        <taxon>Eukaryota</taxon>
        <taxon>Metamonada</taxon>
        <taxon>Preaxostyla</taxon>
        <taxon>Oxymonadida</taxon>
        <taxon>Blattamonas</taxon>
    </lineage>
</organism>
<keyword evidence="2" id="KW-1185">Reference proteome</keyword>
<reference evidence="1 2" key="1">
    <citation type="journal article" date="2022" name="bioRxiv">
        <title>Genomics of Preaxostyla Flagellates Illuminates Evolutionary Transitions and the Path Towards Mitochondrial Loss.</title>
        <authorList>
            <person name="Novak L.V.F."/>
            <person name="Treitli S.C."/>
            <person name="Pyrih J."/>
            <person name="Halakuc P."/>
            <person name="Pipaliya S.V."/>
            <person name="Vacek V."/>
            <person name="Brzon O."/>
            <person name="Soukal P."/>
            <person name="Eme L."/>
            <person name="Dacks J.B."/>
            <person name="Karnkowska A."/>
            <person name="Elias M."/>
            <person name="Hampl V."/>
        </authorList>
    </citation>
    <scope>NUCLEOTIDE SEQUENCE [LARGE SCALE GENOMIC DNA]</scope>
    <source>
        <strain evidence="1">NAU3</strain>
        <tissue evidence="1">Gut</tissue>
    </source>
</reference>
<proteinExistence type="predicted"/>
<accession>A0ABQ9XSI0</accession>
<protein>
    <submittedName>
        <fullName evidence="1">Uncharacterized protein</fullName>
    </submittedName>
</protein>
<name>A0ABQ9XSI0_9EUKA</name>